<proteinExistence type="predicted"/>
<dbReference type="AlphaFoldDB" id="W2WU78"/>
<gene>
    <name evidence="1" type="ORF">F441_10964</name>
</gene>
<protein>
    <submittedName>
        <fullName evidence="1">Uncharacterized protein</fullName>
    </submittedName>
</protein>
<dbReference type="EMBL" id="ANIX01002186">
    <property type="protein sequence ID" value="ETP14071.1"/>
    <property type="molecule type" value="Genomic_DNA"/>
</dbReference>
<comment type="caution">
    <text evidence="1">The sequence shown here is derived from an EMBL/GenBank/DDBJ whole genome shotgun (WGS) entry which is preliminary data.</text>
</comment>
<name>W2WU78_PHYNI</name>
<accession>W2WU78</accession>
<evidence type="ECO:0000313" key="2">
    <source>
        <dbReference type="Proteomes" id="UP000018958"/>
    </source>
</evidence>
<dbReference type="Proteomes" id="UP000018958">
    <property type="component" value="Unassembled WGS sequence"/>
</dbReference>
<sequence length="52" mass="5330">MSNAGTTALCTFGTTVIAALLASAMNPAESPRLRTLRTPLSLTSLATSMCNT</sequence>
<reference evidence="1 2" key="1">
    <citation type="submission" date="2013-11" db="EMBL/GenBank/DDBJ databases">
        <title>The Genome Sequence of Phytophthora parasitica CJ01A1.</title>
        <authorList>
            <consortium name="The Broad Institute Genomics Platform"/>
            <person name="Russ C."/>
            <person name="Tyler B."/>
            <person name="Panabieres F."/>
            <person name="Shan W."/>
            <person name="Tripathy S."/>
            <person name="Grunwald N."/>
            <person name="Machado M."/>
            <person name="Johnson C.S."/>
            <person name="Walker B."/>
            <person name="Young S.K."/>
            <person name="Zeng Q."/>
            <person name="Gargeya S."/>
            <person name="Fitzgerald M."/>
            <person name="Haas B."/>
            <person name="Abouelleil A."/>
            <person name="Allen A.W."/>
            <person name="Alvarado L."/>
            <person name="Arachchi H.M."/>
            <person name="Berlin A.M."/>
            <person name="Chapman S.B."/>
            <person name="Gainer-Dewar J."/>
            <person name="Goldberg J."/>
            <person name="Griggs A."/>
            <person name="Gujja S."/>
            <person name="Hansen M."/>
            <person name="Howarth C."/>
            <person name="Imamovic A."/>
            <person name="Ireland A."/>
            <person name="Larimer J."/>
            <person name="McCowan C."/>
            <person name="Murphy C."/>
            <person name="Pearson M."/>
            <person name="Poon T.W."/>
            <person name="Priest M."/>
            <person name="Roberts A."/>
            <person name="Saif S."/>
            <person name="Shea T."/>
            <person name="Sisk P."/>
            <person name="Sykes S."/>
            <person name="Wortman J."/>
            <person name="Nusbaum C."/>
            <person name="Birren B."/>
        </authorList>
    </citation>
    <scope>NUCLEOTIDE SEQUENCE [LARGE SCALE GENOMIC DNA]</scope>
    <source>
        <strain evidence="1 2">CJ01A1</strain>
    </source>
</reference>
<evidence type="ECO:0000313" key="1">
    <source>
        <dbReference type="EMBL" id="ETP14071.1"/>
    </source>
</evidence>
<organism evidence="1 2">
    <name type="scientific">Phytophthora nicotianae CJ01A1</name>
    <dbReference type="NCBI Taxonomy" id="1317063"/>
    <lineage>
        <taxon>Eukaryota</taxon>
        <taxon>Sar</taxon>
        <taxon>Stramenopiles</taxon>
        <taxon>Oomycota</taxon>
        <taxon>Peronosporomycetes</taxon>
        <taxon>Peronosporales</taxon>
        <taxon>Peronosporaceae</taxon>
        <taxon>Phytophthora</taxon>
    </lineage>
</organism>